<keyword evidence="3" id="KW-0597">Phosphoprotein</keyword>
<comment type="catalytic activity">
    <reaction evidence="1">
        <text>ATP + protein L-histidine = ADP + protein N-phospho-L-histidine.</text>
        <dbReference type="EC" id="2.7.13.3"/>
    </reaction>
</comment>
<dbReference type="EC" id="2.7.13.3" evidence="2"/>
<protein>
    <recommendedName>
        <fullName evidence="2">histidine kinase</fullName>
        <ecNumber evidence="2">2.7.13.3</ecNumber>
    </recommendedName>
</protein>
<dbReference type="SUPFAM" id="SSF47384">
    <property type="entry name" value="Homodimeric domain of signal transducing histidine kinase"/>
    <property type="match status" value="1"/>
</dbReference>
<sequence>MIQPVIPKNELERLEELKSYSILDTLEEDDYDNLTAIASEICQTPISLVSLVDDKRQWFKSHHGIDADHTPKEVAFCAHAINKPKEVLIVNDSREDVRFHDNPLVVGETKVIFYAGVPLVSEKGLPMGTLCVIDHEPRELTSSQVETLRALGQQVMRLMELRKSKKVLTQTVLTLEEKNKELDKFAYVAAHDLKSPLNNILNISELLSEQYGATLDITGNKLIGHIIESSKKLRTLIVDILNYSKNQHLIKDKKDFVTFKDIKNSVQDYFFNDFSTAISFNTDVDELLINKTALDQVLINIISNAIKYNDKDLIKVEIGISETDRYYQFYVRDNGSGIDEKDQKEIFELFKVISSQDRFGSSGNGIGLATVKKIVQALGGEICLESEKNVGTTFHFSIEK</sequence>
<evidence type="ECO:0000256" key="3">
    <source>
        <dbReference type="ARBA" id="ARBA00022553"/>
    </source>
</evidence>
<organism evidence="5 6">
    <name type="scientific">Flammeovirga agarivorans</name>
    <dbReference type="NCBI Taxonomy" id="2726742"/>
    <lineage>
        <taxon>Bacteria</taxon>
        <taxon>Pseudomonadati</taxon>
        <taxon>Bacteroidota</taxon>
        <taxon>Cytophagia</taxon>
        <taxon>Cytophagales</taxon>
        <taxon>Flammeovirgaceae</taxon>
        <taxon>Flammeovirga</taxon>
    </lineage>
</organism>
<dbReference type="SUPFAM" id="SSF55874">
    <property type="entry name" value="ATPase domain of HSP90 chaperone/DNA topoisomerase II/histidine kinase"/>
    <property type="match status" value="1"/>
</dbReference>
<dbReference type="Pfam" id="PF00512">
    <property type="entry name" value="HisKA"/>
    <property type="match status" value="1"/>
</dbReference>
<dbReference type="RefSeq" id="WP_168884091.1">
    <property type="nucleotide sequence ID" value="NZ_JABAIL010000006.1"/>
</dbReference>
<dbReference type="SUPFAM" id="SSF55781">
    <property type="entry name" value="GAF domain-like"/>
    <property type="match status" value="1"/>
</dbReference>
<evidence type="ECO:0000313" key="6">
    <source>
        <dbReference type="Proteomes" id="UP000585050"/>
    </source>
</evidence>
<dbReference type="InterPro" id="IPR003594">
    <property type="entry name" value="HATPase_dom"/>
</dbReference>
<proteinExistence type="predicted"/>
<dbReference type="InterPro" id="IPR036097">
    <property type="entry name" value="HisK_dim/P_sf"/>
</dbReference>
<dbReference type="Gene3D" id="1.10.287.130">
    <property type="match status" value="1"/>
</dbReference>
<dbReference type="Proteomes" id="UP000585050">
    <property type="component" value="Unassembled WGS sequence"/>
</dbReference>
<dbReference type="SMART" id="SM00387">
    <property type="entry name" value="HATPase_c"/>
    <property type="match status" value="1"/>
</dbReference>
<dbReference type="PROSITE" id="PS50109">
    <property type="entry name" value="HIS_KIN"/>
    <property type="match status" value="1"/>
</dbReference>
<dbReference type="InterPro" id="IPR004358">
    <property type="entry name" value="Sig_transdc_His_kin-like_C"/>
</dbReference>
<dbReference type="PRINTS" id="PR00344">
    <property type="entry name" value="BCTRLSENSOR"/>
</dbReference>
<accession>A0A7X8XXS9</accession>
<feature type="domain" description="Histidine kinase" evidence="4">
    <location>
        <begin position="188"/>
        <end position="400"/>
    </location>
</feature>
<evidence type="ECO:0000256" key="2">
    <source>
        <dbReference type="ARBA" id="ARBA00012438"/>
    </source>
</evidence>
<dbReference type="InterPro" id="IPR036890">
    <property type="entry name" value="HATPase_C_sf"/>
</dbReference>
<dbReference type="Gene3D" id="3.30.565.10">
    <property type="entry name" value="Histidine kinase-like ATPase, C-terminal domain"/>
    <property type="match status" value="1"/>
</dbReference>
<dbReference type="InterPro" id="IPR005467">
    <property type="entry name" value="His_kinase_dom"/>
</dbReference>
<dbReference type="AlphaFoldDB" id="A0A7X8XXS9"/>
<dbReference type="GO" id="GO:0000155">
    <property type="term" value="F:phosphorelay sensor kinase activity"/>
    <property type="evidence" value="ECO:0007669"/>
    <property type="project" value="InterPro"/>
</dbReference>
<evidence type="ECO:0000256" key="1">
    <source>
        <dbReference type="ARBA" id="ARBA00000085"/>
    </source>
</evidence>
<dbReference type="SMART" id="SM00065">
    <property type="entry name" value="GAF"/>
    <property type="match status" value="1"/>
</dbReference>
<dbReference type="InterPro" id="IPR003661">
    <property type="entry name" value="HisK_dim/P_dom"/>
</dbReference>
<gene>
    <name evidence="5" type="ORF">HGP29_19445</name>
</gene>
<dbReference type="Pfam" id="PF02518">
    <property type="entry name" value="HATPase_c"/>
    <property type="match status" value="1"/>
</dbReference>
<dbReference type="EMBL" id="JABAIL010000006">
    <property type="protein sequence ID" value="NLR93380.1"/>
    <property type="molecule type" value="Genomic_DNA"/>
</dbReference>
<reference evidence="5 6" key="1">
    <citation type="submission" date="2020-04" db="EMBL/GenBank/DDBJ databases">
        <title>Flammeovirga sp. SR4, a novel species isolated from seawater.</title>
        <authorList>
            <person name="Wang X."/>
        </authorList>
    </citation>
    <scope>NUCLEOTIDE SEQUENCE [LARGE SCALE GENOMIC DNA]</scope>
    <source>
        <strain evidence="5 6">SR4</strain>
    </source>
</reference>
<dbReference type="InterPro" id="IPR003018">
    <property type="entry name" value="GAF"/>
</dbReference>
<evidence type="ECO:0000259" key="4">
    <source>
        <dbReference type="PROSITE" id="PS50109"/>
    </source>
</evidence>
<dbReference type="CDD" id="cd00082">
    <property type="entry name" value="HisKA"/>
    <property type="match status" value="1"/>
</dbReference>
<dbReference type="InterPro" id="IPR029016">
    <property type="entry name" value="GAF-like_dom_sf"/>
</dbReference>
<dbReference type="Pfam" id="PF01590">
    <property type="entry name" value="GAF"/>
    <property type="match status" value="1"/>
</dbReference>
<dbReference type="SMART" id="SM00388">
    <property type="entry name" value="HisKA"/>
    <property type="match status" value="1"/>
</dbReference>
<name>A0A7X8XXS9_9BACT</name>
<evidence type="ECO:0000313" key="5">
    <source>
        <dbReference type="EMBL" id="NLR93380.1"/>
    </source>
</evidence>
<comment type="caution">
    <text evidence="5">The sequence shown here is derived from an EMBL/GenBank/DDBJ whole genome shotgun (WGS) entry which is preliminary data.</text>
</comment>
<dbReference type="PANTHER" id="PTHR43102">
    <property type="entry name" value="SLR1143 PROTEIN"/>
    <property type="match status" value="1"/>
</dbReference>
<dbReference type="Gene3D" id="3.30.450.40">
    <property type="match status" value="1"/>
</dbReference>
<dbReference type="PANTHER" id="PTHR43102:SF2">
    <property type="entry name" value="GAF DOMAIN-CONTAINING PROTEIN"/>
    <property type="match status" value="1"/>
</dbReference>
<keyword evidence="6" id="KW-1185">Reference proteome</keyword>